<proteinExistence type="predicted"/>
<evidence type="ECO:0000313" key="1">
    <source>
        <dbReference type="EMBL" id="KAJ8127847.1"/>
    </source>
</evidence>
<organism evidence="1 2">
    <name type="scientific">Lasiodiplodia mahajangana</name>
    <dbReference type="NCBI Taxonomy" id="1108764"/>
    <lineage>
        <taxon>Eukaryota</taxon>
        <taxon>Fungi</taxon>
        <taxon>Dikarya</taxon>
        <taxon>Ascomycota</taxon>
        <taxon>Pezizomycotina</taxon>
        <taxon>Dothideomycetes</taxon>
        <taxon>Dothideomycetes incertae sedis</taxon>
        <taxon>Botryosphaeriales</taxon>
        <taxon>Botryosphaeriaceae</taxon>
        <taxon>Lasiodiplodia</taxon>
    </lineage>
</organism>
<comment type="caution">
    <text evidence="1">The sequence shown here is derived from an EMBL/GenBank/DDBJ whole genome shotgun (WGS) entry which is preliminary data.</text>
</comment>
<protein>
    <submittedName>
        <fullName evidence="1">Uncharacterized protein</fullName>
    </submittedName>
</protein>
<dbReference type="EMBL" id="JAPUUL010001280">
    <property type="protein sequence ID" value="KAJ8127847.1"/>
    <property type="molecule type" value="Genomic_DNA"/>
</dbReference>
<reference evidence="1" key="1">
    <citation type="submission" date="2022-12" db="EMBL/GenBank/DDBJ databases">
        <title>Genome Sequence of Lasiodiplodia mahajangana.</title>
        <authorList>
            <person name="Buettner E."/>
        </authorList>
    </citation>
    <scope>NUCLEOTIDE SEQUENCE</scope>
    <source>
        <strain evidence="1">VT137</strain>
    </source>
</reference>
<dbReference type="Proteomes" id="UP001153332">
    <property type="component" value="Unassembled WGS sequence"/>
</dbReference>
<keyword evidence="2" id="KW-1185">Reference proteome</keyword>
<sequence>MAANLRGSSSLGPVTASTPLEGIIKEFQNVLTADELRELHKIKNVPDADAVLVFTAQLDYRNRQRTGPSISSRLYNVLQSVRDFCGVIDVFVSSHPEIAALVWGSVKLTMLVMHTPKKPTYASNKRTDYYKLHFIQLFTLFTNEFKPDADAIQERSQNVREHLALAKVEADLQAQRLQDLERREASHSRHTMATFFSRANRDLDETVAWQLRRDEQQARERRQQVLDALSTHDYLTPLKQARRTWGSNTAKWVFGTPEFDRWINGTSALLWCSGKIGSGKTILATSVIDHLLTKRRRPGSCILRQRLSPDFSGEIETRLKMLDFSFQLPEIIDLLHTAFVSETHYIVIDGFDECEKESRQTLLKGLSLLASLEPSLKLFLSGRESLSGEVRNSFPSLEHVSMDCAAMNQDIKAYIEDIIKEKIDCEDLIVGDSNLPDEIKHALINGANGMFLWVIFQVQEICSQHCDEDIRKAIKNLPRDITETFNRATHRIISKGQRRPAEKIFQWVAGAKRPLNLNELREALAIEVGQQFSKPERYYNDLHKIASWCENLIRVDEELQLVQFAHHTVRQFLLEKPPGSDFHIALEEVNHEIGEICVTYLNFNDFDTIMTSRHQPLPPFEPMDIALTALSRGGNTSKITQILHKASRKSNSKSVSVDDIRRVLNYNNSQDPETVRNQLESQHAFLRYASKHWISHTQGFQDGKSRTWPIWGNMIIYGHDLAMKPWQIDGHDAHDSTALQWAYESRHYPLLKLLFIHDGSLTTTLPDLIKKCIECDDHEFLSFILGYYDKDLDLKSALQIAVRSGHLKVVQTLLLAGAHLYVNDAATSDELTVLQAAALGGHLDIVETLLRAEADVNATNAFYRSTAIQAAIVGGHLAIVERLLRAGAIINDSGIRYHSQTLSKAAYIGGRSKAVERLLITGAHVNARSKSQTTTLNQFLQGGSCFGYIQTGVWNTLETCPWDQPQMRHSKRINFATPFYSPPRVITWLQSLEMGRGRNWRIRVYPIDIDRRGFTIHADSSANSILYSAGVSWLAYHANNLAVISGSFSAEGKQTVHGNYETLRPKTTGFFHFPKALARTPKIVMAIDSLDYNHIQDLDLTLTTRSITRTGFAWHFECPDAAIFMASASFFAF</sequence>
<name>A0ACC2JKF5_9PEZI</name>
<accession>A0ACC2JKF5</accession>
<gene>
    <name evidence="1" type="ORF">O1611_g5788</name>
</gene>
<evidence type="ECO:0000313" key="2">
    <source>
        <dbReference type="Proteomes" id="UP001153332"/>
    </source>
</evidence>